<comment type="caution">
    <text evidence="1">The sequence shown here is derived from an EMBL/GenBank/DDBJ whole genome shotgun (WGS) entry which is preliminary data.</text>
</comment>
<accession>A0ACB5RVP0</accession>
<name>A0ACB5RVP0_9PEZI</name>
<organism evidence="1 2">
    <name type="scientific">Neofusicoccum parvum</name>
    <dbReference type="NCBI Taxonomy" id="310453"/>
    <lineage>
        <taxon>Eukaryota</taxon>
        <taxon>Fungi</taxon>
        <taxon>Dikarya</taxon>
        <taxon>Ascomycota</taxon>
        <taxon>Pezizomycotina</taxon>
        <taxon>Dothideomycetes</taxon>
        <taxon>Dothideomycetes incertae sedis</taxon>
        <taxon>Botryosphaeriales</taxon>
        <taxon>Botryosphaeriaceae</taxon>
        <taxon>Neofusicoccum</taxon>
    </lineage>
</organism>
<evidence type="ECO:0000313" key="2">
    <source>
        <dbReference type="Proteomes" id="UP001165186"/>
    </source>
</evidence>
<protein>
    <submittedName>
        <fullName evidence="1">Uncharacterized protein</fullName>
    </submittedName>
</protein>
<dbReference type="Proteomes" id="UP001165186">
    <property type="component" value="Unassembled WGS sequence"/>
</dbReference>
<keyword evidence="2" id="KW-1185">Reference proteome</keyword>
<gene>
    <name evidence="1" type="primary">g6850</name>
    <name evidence="1" type="ORF">NpPPO83_00006850</name>
</gene>
<sequence>MFRTLGWCNSHGSTLTSLKLELAEDSRLSRQGFDKISRYLDMLYYNADNRLSTRLTRQSNLILNAFTHLKDLYLHMTVEPSLVPYTCEVLAGWLSQARKLERLDLAIPTQFDRPERFGSDTLAWLALGVPDNNAGSRVQWPELKDLKLSISLSESSLLSVLSQHTGTLEHICLSSCEVSGGSDAWPGICRNIREAPFTRLSYLAVPGSDVFLSPAARSPTELSFFRTQGMRGGTE</sequence>
<proteinExistence type="predicted"/>
<evidence type="ECO:0000313" key="1">
    <source>
        <dbReference type="EMBL" id="GME24587.1"/>
    </source>
</evidence>
<dbReference type="EMBL" id="BSXG01000014">
    <property type="protein sequence ID" value="GME24587.1"/>
    <property type="molecule type" value="Genomic_DNA"/>
</dbReference>
<reference evidence="1" key="1">
    <citation type="submission" date="2024-09" db="EMBL/GenBank/DDBJ databases">
        <title>Draft Genome Sequences of Neofusicoccum parvum.</title>
        <authorList>
            <person name="Ashida A."/>
            <person name="Camagna M."/>
            <person name="Tanaka A."/>
            <person name="Takemoto D."/>
        </authorList>
    </citation>
    <scope>NUCLEOTIDE SEQUENCE</scope>
    <source>
        <strain evidence="1">PPO83</strain>
    </source>
</reference>